<evidence type="ECO:0000256" key="4">
    <source>
        <dbReference type="ARBA" id="ARBA00018370"/>
    </source>
</evidence>
<evidence type="ECO:0000256" key="9">
    <source>
        <dbReference type="SAM" id="SignalP"/>
    </source>
</evidence>
<dbReference type="OrthoDB" id="14196at2"/>
<sequence>MLKRSILTALVIAAPVVTPVFAQAQDRTAETVVATVNGQPITLGQMIVMKQSVQDPNMAGLPDQALWDMLLDQLIRQTAVSETGSETAGVRAQLELQRRNTLAAAAVTEIAEAEPADDEIQAAYDKLFADAAPSTEYSAAHILVDTEEKAKELKAELDEGADFGTLAEENSTGPSGPNKGDLGWFSADQMVAEFGDAVKAMEKGQISDPVQTQFGWHLIKLNDSRVQEAPALDEVREQLVQMVRRDKVEARIEQLTTEAEIEKTEGVDPALINETDLLEAE</sequence>
<feature type="domain" description="PpiC" evidence="10">
    <location>
        <begin position="134"/>
        <end position="223"/>
    </location>
</feature>
<evidence type="ECO:0000256" key="8">
    <source>
        <dbReference type="PROSITE-ProRule" id="PRU00278"/>
    </source>
</evidence>
<reference evidence="11 12" key="1">
    <citation type="submission" date="2016-10" db="EMBL/GenBank/DDBJ databases">
        <authorList>
            <person name="de Groot N.N."/>
        </authorList>
    </citation>
    <scope>NUCLEOTIDE SEQUENCE [LARGE SCALE GENOMIC DNA]</scope>
    <source>
        <strain evidence="11 12">DSM 17862</strain>
    </source>
</reference>
<dbReference type="Pfam" id="PF00639">
    <property type="entry name" value="Rotamase"/>
    <property type="match status" value="1"/>
</dbReference>
<organism evidence="11 12">
    <name type="scientific">Paracoccus homiensis</name>
    <dbReference type="NCBI Taxonomy" id="364199"/>
    <lineage>
        <taxon>Bacteria</taxon>
        <taxon>Pseudomonadati</taxon>
        <taxon>Pseudomonadota</taxon>
        <taxon>Alphaproteobacteria</taxon>
        <taxon>Rhodobacterales</taxon>
        <taxon>Paracoccaceae</taxon>
        <taxon>Paracoccus</taxon>
    </lineage>
</organism>
<evidence type="ECO:0000256" key="6">
    <source>
        <dbReference type="ARBA" id="ARBA00030642"/>
    </source>
</evidence>
<dbReference type="PANTHER" id="PTHR47245:SF2">
    <property type="entry name" value="PEPTIDYL-PROLYL CIS-TRANS ISOMERASE HP_0175-RELATED"/>
    <property type="match status" value="1"/>
</dbReference>
<evidence type="ECO:0000313" key="12">
    <source>
        <dbReference type="Proteomes" id="UP000199180"/>
    </source>
</evidence>
<name>A0A1I0EGG6_9RHOB</name>
<evidence type="ECO:0000256" key="7">
    <source>
        <dbReference type="ARBA" id="ARBA00031484"/>
    </source>
</evidence>
<dbReference type="PANTHER" id="PTHR47245">
    <property type="entry name" value="PEPTIDYLPROLYL ISOMERASE"/>
    <property type="match status" value="1"/>
</dbReference>
<evidence type="ECO:0000313" key="11">
    <source>
        <dbReference type="EMBL" id="SET44149.1"/>
    </source>
</evidence>
<proteinExistence type="inferred from homology"/>
<dbReference type="RefSeq" id="WP_090734231.1">
    <property type="nucleotide sequence ID" value="NZ_FOHO01000005.1"/>
</dbReference>
<dbReference type="STRING" id="364199.SAMN04489858_105137"/>
<dbReference type="SUPFAM" id="SSF109998">
    <property type="entry name" value="Triger factor/SurA peptide-binding domain-like"/>
    <property type="match status" value="1"/>
</dbReference>
<feature type="chain" id="PRO_5011514687" description="Parvulin-like PPIase" evidence="9">
    <location>
        <begin position="25"/>
        <end position="281"/>
    </location>
</feature>
<dbReference type="GO" id="GO:0003755">
    <property type="term" value="F:peptidyl-prolyl cis-trans isomerase activity"/>
    <property type="evidence" value="ECO:0007669"/>
    <property type="project" value="UniProtKB-KW"/>
</dbReference>
<evidence type="ECO:0000256" key="1">
    <source>
        <dbReference type="ARBA" id="ARBA00000971"/>
    </source>
</evidence>
<protein>
    <recommendedName>
        <fullName evidence="4">Parvulin-like PPIase</fullName>
        <ecNumber evidence="3">5.2.1.8</ecNumber>
    </recommendedName>
    <alternativeName>
        <fullName evidence="6">Peptidyl-prolyl cis-trans isomerase plp</fullName>
    </alternativeName>
    <alternativeName>
        <fullName evidence="7">Rotamase plp</fullName>
    </alternativeName>
</protein>
<keyword evidence="12" id="KW-1185">Reference proteome</keyword>
<dbReference type="InterPro" id="IPR046357">
    <property type="entry name" value="PPIase_dom_sf"/>
</dbReference>
<gene>
    <name evidence="11" type="ORF">SAMN04489858_105137</name>
</gene>
<dbReference type="Gene3D" id="3.10.50.40">
    <property type="match status" value="1"/>
</dbReference>
<dbReference type="InterPro" id="IPR050245">
    <property type="entry name" value="PrsA_foldase"/>
</dbReference>
<keyword evidence="5 8" id="KW-0697">Rotamase</keyword>
<dbReference type="Proteomes" id="UP000199180">
    <property type="component" value="Unassembled WGS sequence"/>
</dbReference>
<evidence type="ECO:0000259" key="10">
    <source>
        <dbReference type="PROSITE" id="PS50198"/>
    </source>
</evidence>
<comment type="catalytic activity">
    <reaction evidence="1">
        <text>[protein]-peptidylproline (omega=180) = [protein]-peptidylproline (omega=0)</text>
        <dbReference type="Rhea" id="RHEA:16237"/>
        <dbReference type="Rhea" id="RHEA-COMP:10747"/>
        <dbReference type="Rhea" id="RHEA-COMP:10748"/>
        <dbReference type="ChEBI" id="CHEBI:83833"/>
        <dbReference type="ChEBI" id="CHEBI:83834"/>
        <dbReference type="EC" id="5.2.1.8"/>
    </reaction>
</comment>
<accession>A0A1I0EGG6</accession>
<keyword evidence="9" id="KW-0732">Signal</keyword>
<dbReference type="EMBL" id="FOHO01000005">
    <property type="protein sequence ID" value="SET44149.1"/>
    <property type="molecule type" value="Genomic_DNA"/>
</dbReference>
<dbReference type="EC" id="5.2.1.8" evidence="3"/>
<feature type="signal peptide" evidence="9">
    <location>
        <begin position="1"/>
        <end position="24"/>
    </location>
</feature>
<dbReference type="SUPFAM" id="SSF54534">
    <property type="entry name" value="FKBP-like"/>
    <property type="match status" value="1"/>
</dbReference>
<evidence type="ECO:0000256" key="3">
    <source>
        <dbReference type="ARBA" id="ARBA00013194"/>
    </source>
</evidence>
<evidence type="ECO:0000256" key="5">
    <source>
        <dbReference type="ARBA" id="ARBA00023110"/>
    </source>
</evidence>
<dbReference type="InterPro" id="IPR027304">
    <property type="entry name" value="Trigger_fact/SurA_dom_sf"/>
</dbReference>
<dbReference type="PROSITE" id="PS50198">
    <property type="entry name" value="PPIC_PPIASE_2"/>
    <property type="match status" value="1"/>
</dbReference>
<dbReference type="AlphaFoldDB" id="A0A1I0EGG6"/>
<keyword evidence="8 11" id="KW-0413">Isomerase</keyword>
<comment type="similarity">
    <text evidence="2">Belongs to the PpiC/parvulin rotamase family.</text>
</comment>
<evidence type="ECO:0000256" key="2">
    <source>
        <dbReference type="ARBA" id="ARBA00007656"/>
    </source>
</evidence>
<dbReference type="InterPro" id="IPR000297">
    <property type="entry name" value="PPIase_PpiC"/>
</dbReference>